<dbReference type="HOGENOM" id="CLU_665644_0_0_1"/>
<organism evidence="2 3">
    <name type="scientific">Ceriporiopsis subvermispora (strain B)</name>
    <name type="common">White-rot fungus</name>
    <name type="synonym">Gelatoporia subvermispora</name>
    <dbReference type="NCBI Taxonomy" id="914234"/>
    <lineage>
        <taxon>Eukaryota</taxon>
        <taxon>Fungi</taxon>
        <taxon>Dikarya</taxon>
        <taxon>Basidiomycota</taxon>
        <taxon>Agaricomycotina</taxon>
        <taxon>Agaricomycetes</taxon>
        <taxon>Polyporales</taxon>
        <taxon>Gelatoporiaceae</taxon>
        <taxon>Gelatoporia</taxon>
    </lineage>
</organism>
<feature type="compositionally biased region" description="Polar residues" evidence="1">
    <location>
        <begin position="87"/>
        <end position="101"/>
    </location>
</feature>
<dbReference type="GO" id="GO:0005840">
    <property type="term" value="C:ribosome"/>
    <property type="evidence" value="ECO:0007669"/>
    <property type="project" value="InterPro"/>
</dbReference>
<dbReference type="GO" id="GO:0003735">
    <property type="term" value="F:structural constituent of ribosome"/>
    <property type="evidence" value="ECO:0007669"/>
    <property type="project" value="InterPro"/>
</dbReference>
<dbReference type="AlphaFoldDB" id="M2QSQ0"/>
<dbReference type="Proteomes" id="UP000016930">
    <property type="component" value="Unassembled WGS sequence"/>
</dbReference>
<dbReference type="EMBL" id="KB445793">
    <property type="protein sequence ID" value="EMD40058.1"/>
    <property type="molecule type" value="Genomic_DNA"/>
</dbReference>
<dbReference type="SUPFAM" id="SSF54686">
    <property type="entry name" value="Ribosomal protein L16p/L10e"/>
    <property type="match status" value="1"/>
</dbReference>
<feature type="region of interest" description="Disordered" evidence="1">
    <location>
        <begin position="35"/>
        <end position="54"/>
    </location>
</feature>
<feature type="compositionally biased region" description="Polar residues" evidence="1">
    <location>
        <begin position="39"/>
        <end position="48"/>
    </location>
</feature>
<reference evidence="2 3" key="1">
    <citation type="journal article" date="2012" name="Proc. Natl. Acad. Sci. U.S.A.">
        <title>Comparative genomics of Ceriporiopsis subvermispora and Phanerochaete chrysosporium provide insight into selective ligninolysis.</title>
        <authorList>
            <person name="Fernandez-Fueyo E."/>
            <person name="Ruiz-Duenas F.J."/>
            <person name="Ferreira P."/>
            <person name="Floudas D."/>
            <person name="Hibbett D.S."/>
            <person name="Canessa P."/>
            <person name="Larrondo L.F."/>
            <person name="James T.Y."/>
            <person name="Seelenfreund D."/>
            <person name="Lobos S."/>
            <person name="Polanco R."/>
            <person name="Tello M."/>
            <person name="Honda Y."/>
            <person name="Watanabe T."/>
            <person name="Watanabe T."/>
            <person name="Ryu J.S."/>
            <person name="Kubicek C.P."/>
            <person name="Schmoll M."/>
            <person name="Gaskell J."/>
            <person name="Hammel K.E."/>
            <person name="St John F.J."/>
            <person name="Vanden Wymelenberg A."/>
            <person name="Sabat G."/>
            <person name="Splinter BonDurant S."/>
            <person name="Syed K."/>
            <person name="Yadav J.S."/>
            <person name="Doddapaneni H."/>
            <person name="Subramanian V."/>
            <person name="Lavin J.L."/>
            <person name="Oguiza J.A."/>
            <person name="Perez G."/>
            <person name="Pisabarro A.G."/>
            <person name="Ramirez L."/>
            <person name="Santoyo F."/>
            <person name="Master E."/>
            <person name="Coutinho P.M."/>
            <person name="Henrissat B."/>
            <person name="Lombard V."/>
            <person name="Magnuson J.K."/>
            <person name="Kuees U."/>
            <person name="Hori C."/>
            <person name="Igarashi K."/>
            <person name="Samejima M."/>
            <person name="Held B.W."/>
            <person name="Barry K.W."/>
            <person name="LaButti K.M."/>
            <person name="Lapidus A."/>
            <person name="Lindquist E.A."/>
            <person name="Lucas S.M."/>
            <person name="Riley R."/>
            <person name="Salamov A.A."/>
            <person name="Hoffmeister D."/>
            <person name="Schwenk D."/>
            <person name="Hadar Y."/>
            <person name="Yarden O."/>
            <person name="de Vries R.P."/>
            <person name="Wiebenga A."/>
            <person name="Stenlid J."/>
            <person name="Eastwood D."/>
            <person name="Grigoriev I.V."/>
            <person name="Berka R.M."/>
            <person name="Blanchette R.A."/>
            <person name="Kersten P."/>
            <person name="Martinez A.T."/>
            <person name="Vicuna R."/>
            <person name="Cullen D."/>
        </authorList>
    </citation>
    <scope>NUCLEOTIDE SEQUENCE [LARGE SCALE GENOMIC DNA]</scope>
    <source>
        <strain evidence="2 3">B</strain>
    </source>
</reference>
<feature type="region of interest" description="Disordered" evidence="1">
    <location>
        <begin position="1"/>
        <end position="23"/>
    </location>
</feature>
<sequence>MRPTVRQDTPYGIALTAHDRPGTAEVVQNAARCARFSGEPQQRTTTRSGPGADDVCTAPDCSTTVRACPENYHRAAAGEGTRPAANCTMSPTTRLADSHSNPPGRPPSKPSVLIQRDKTPSPTESSSCRPCRSVLQQEPGELGHDVYVPAGPSALNRTASGERRAGELMPTPGCSRPDKARGGLGLGRWALGSDAGARLRLGGPGRRCGAGPLERAHRARQPAEKSVLGWKPRALAFCSHELGQTAKGGSRAARRRAWRPNARATDLDLGVGAWRGQYGCAGGMLRRLQQCSVTKAKRRYRVPRQRVYRRRPLAIDLIRAEYENNGENCQTLSLVREIDTFANERIQLVLYGAVARVNTGQIILSVLFIRRKDRNADAIRDALRRARYKFPGRQKIIVMSRTVDALSERPETK</sequence>
<feature type="region of interest" description="Disordered" evidence="1">
    <location>
        <begin position="79"/>
        <end position="180"/>
    </location>
</feature>
<dbReference type="InterPro" id="IPR001197">
    <property type="entry name" value="Ribosomal_uL16_euk_arch"/>
</dbReference>
<evidence type="ECO:0000313" key="3">
    <source>
        <dbReference type="Proteomes" id="UP000016930"/>
    </source>
</evidence>
<gene>
    <name evidence="2" type="ORF">CERSUDRAFT_71859</name>
</gene>
<keyword evidence="3" id="KW-1185">Reference proteome</keyword>
<evidence type="ECO:0000256" key="1">
    <source>
        <dbReference type="SAM" id="MobiDB-lite"/>
    </source>
</evidence>
<dbReference type="InterPro" id="IPR036920">
    <property type="entry name" value="Ribosomal_uL16_sf"/>
</dbReference>
<evidence type="ECO:0000313" key="2">
    <source>
        <dbReference type="EMBL" id="EMD40058.1"/>
    </source>
</evidence>
<dbReference type="PANTHER" id="PTHR11726">
    <property type="entry name" value="60S RIBOSOMAL PROTEIN L10"/>
    <property type="match status" value="1"/>
</dbReference>
<protein>
    <submittedName>
        <fullName evidence="2">Uncharacterized protein</fullName>
    </submittedName>
</protein>
<accession>M2QSQ0</accession>
<dbReference type="STRING" id="914234.M2QSQ0"/>
<proteinExistence type="predicted"/>
<dbReference type="Gene3D" id="3.90.1170.10">
    <property type="entry name" value="Ribosomal protein L10e/L16"/>
    <property type="match status" value="1"/>
</dbReference>
<name>M2QSQ0_CERS8</name>
<dbReference type="GO" id="GO:0006412">
    <property type="term" value="P:translation"/>
    <property type="evidence" value="ECO:0007669"/>
    <property type="project" value="InterPro"/>
</dbReference>